<dbReference type="PANTHER" id="PTHR31730">
    <property type="entry name" value="OS01G0873900 PROTEIN"/>
    <property type="match status" value="1"/>
</dbReference>
<dbReference type="Proteomes" id="UP000265520">
    <property type="component" value="Unassembled WGS sequence"/>
</dbReference>
<name>A0A392NYT4_9FABA</name>
<proteinExistence type="predicted"/>
<feature type="domain" description="DUF668" evidence="1">
    <location>
        <begin position="15"/>
        <end position="52"/>
    </location>
</feature>
<evidence type="ECO:0000313" key="3">
    <source>
        <dbReference type="Proteomes" id="UP000265520"/>
    </source>
</evidence>
<dbReference type="InterPro" id="IPR045021">
    <property type="entry name" value="PSI1/2/3"/>
</dbReference>
<dbReference type="EMBL" id="LXQA010056993">
    <property type="protein sequence ID" value="MCI04927.1"/>
    <property type="molecule type" value="Genomic_DNA"/>
</dbReference>
<dbReference type="InterPro" id="IPR007700">
    <property type="entry name" value="DUF668"/>
</dbReference>
<reference evidence="2 3" key="1">
    <citation type="journal article" date="2018" name="Front. Plant Sci.">
        <title>Red Clover (Trifolium pratense) and Zigzag Clover (T. medium) - A Picture of Genomic Similarities and Differences.</title>
        <authorList>
            <person name="Dluhosova J."/>
            <person name="Istvanek J."/>
            <person name="Nedelnik J."/>
            <person name="Repkova J."/>
        </authorList>
    </citation>
    <scope>NUCLEOTIDE SEQUENCE [LARGE SCALE GENOMIC DNA]</scope>
    <source>
        <strain evidence="3">cv. 10/8</strain>
        <tissue evidence="2">Leaf</tissue>
    </source>
</reference>
<dbReference type="AlphaFoldDB" id="A0A392NYT4"/>
<dbReference type="PANTHER" id="PTHR31730:SF18">
    <property type="entry name" value="PROTEIN PSK SIMULATOR 2"/>
    <property type="match status" value="1"/>
</dbReference>
<evidence type="ECO:0000259" key="1">
    <source>
        <dbReference type="Pfam" id="PF05003"/>
    </source>
</evidence>
<comment type="caution">
    <text evidence="2">The sequence shown here is derived from an EMBL/GenBank/DDBJ whole genome shotgun (WGS) entry which is preliminary data.</text>
</comment>
<sequence length="52" mass="5699">MAGTNAVKYGKGPQRLGEASLALHYANMINQIYMIASRPASLPTNTRDTLYQ</sequence>
<dbReference type="Pfam" id="PF05003">
    <property type="entry name" value="DUF668"/>
    <property type="match status" value="1"/>
</dbReference>
<feature type="non-terminal residue" evidence="2">
    <location>
        <position position="52"/>
    </location>
</feature>
<organism evidence="2 3">
    <name type="scientific">Trifolium medium</name>
    <dbReference type="NCBI Taxonomy" id="97028"/>
    <lineage>
        <taxon>Eukaryota</taxon>
        <taxon>Viridiplantae</taxon>
        <taxon>Streptophyta</taxon>
        <taxon>Embryophyta</taxon>
        <taxon>Tracheophyta</taxon>
        <taxon>Spermatophyta</taxon>
        <taxon>Magnoliopsida</taxon>
        <taxon>eudicotyledons</taxon>
        <taxon>Gunneridae</taxon>
        <taxon>Pentapetalae</taxon>
        <taxon>rosids</taxon>
        <taxon>fabids</taxon>
        <taxon>Fabales</taxon>
        <taxon>Fabaceae</taxon>
        <taxon>Papilionoideae</taxon>
        <taxon>50 kb inversion clade</taxon>
        <taxon>NPAAA clade</taxon>
        <taxon>Hologalegina</taxon>
        <taxon>IRL clade</taxon>
        <taxon>Trifolieae</taxon>
        <taxon>Trifolium</taxon>
    </lineage>
</organism>
<dbReference type="GO" id="GO:0045927">
    <property type="term" value="P:positive regulation of growth"/>
    <property type="evidence" value="ECO:0007669"/>
    <property type="project" value="InterPro"/>
</dbReference>
<accession>A0A392NYT4</accession>
<keyword evidence="3" id="KW-1185">Reference proteome</keyword>
<evidence type="ECO:0000313" key="2">
    <source>
        <dbReference type="EMBL" id="MCI04927.1"/>
    </source>
</evidence>
<protein>
    <recommendedName>
        <fullName evidence="1">DUF668 domain-containing protein</fullName>
    </recommendedName>
</protein>